<accession>A0A256GYF6</accession>
<dbReference type="Proteomes" id="UP000216363">
    <property type="component" value="Unassembled WGS sequence"/>
</dbReference>
<dbReference type="AlphaFoldDB" id="A0A256GYF6"/>
<evidence type="ECO:0000313" key="2">
    <source>
        <dbReference type="Proteomes" id="UP000216363"/>
    </source>
</evidence>
<reference evidence="1 2" key="1">
    <citation type="submission" date="2017-07" db="EMBL/GenBank/DDBJ databases">
        <title>Draft genome of Ochrobactrum lupini type strain LUP21.</title>
        <authorList>
            <person name="Krzyzanowska D.M."/>
            <person name="Jafra S."/>
        </authorList>
    </citation>
    <scope>NUCLEOTIDE SEQUENCE [LARGE SCALE GENOMIC DNA]</scope>
    <source>
        <strain evidence="1 2">LUP21</strain>
    </source>
</reference>
<dbReference type="EMBL" id="NNRN01000031">
    <property type="protein sequence ID" value="OYR32182.1"/>
    <property type="molecule type" value="Genomic_DNA"/>
</dbReference>
<comment type="caution">
    <text evidence="1">The sequence shown here is derived from an EMBL/GenBank/DDBJ whole genome shotgun (WGS) entry which is preliminary data.</text>
</comment>
<sequence>MPVLAVIIEECGPNLVDASHKSPLGFFALHGYSSAESCINYPVQTPIAANRY</sequence>
<name>A0A256GYF6_9HYPH</name>
<protein>
    <submittedName>
        <fullName evidence="1">Uncharacterized protein</fullName>
    </submittedName>
</protein>
<gene>
    <name evidence="1" type="ORF">CES86_0538</name>
</gene>
<evidence type="ECO:0000313" key="1">
    <source>
        <dbReference type="EMBL" id="OYR32182.1"/>
    </source>
</evidence>
<proteinExistence type="predicted"/>
<organism evidence="1 2">
    <name type="scientific">Brucella lupini</name>
    <dbReference type="NCBI Taxonomy" id="255457"/>
    <lineage>
        <taxon>Bacteria</taxon>
        <taxon>Pseudomonadati</taxon>
        <taxon>Pseudomonadota</taxon>
        <taxon>Alphaproteobacteria</taxon>
        <taxon>Hyphomicrobiales</taxon>
        <taxon>Brucellaceae</taxon>
        <taxon>Brucella/Ochrobactrum group</taxon>
        <taxon>Brucella</taxon>
    </lineage>
</organism>